<dbReference type="PANTHER" id="PTHR47020:SF1">
    <property type="entry name" value="HILLARIN"/>
    <property type="match status" value="1"/>
</dbReference>
<accession>A0A8W8ICR2</accession>
<dbReference type="SMART" id="SM00460">
    <property type="entry name" value="TGc"/>
    <property type="match status" value="1"/>
</dbReference>
<protein>
    <recommendedName>
        <fullName evidence="2">Transglutaminase-like domain-containing protein</fullName>
    </recommendedName>
</protein>
<dbReference type="InterPro" id="IPR002931">
    <property type="entry name" value="Transglutaminase-like"/>
</dbReference>
<dbReference type="Gene3D" id="1.20.920.60">
    <property type="match status" value="1"/>
</dbReference>
<dbReference type="Pfam" id="PF23265">
    <property type="entry name" value="Ig-like_KY"/>
    <property type="match status" value="2"/>
</dbReference>
<dbReference type="InterPro" id="IPR038765">
    <property type="entry name" value="Papain-like_cys_pep_sf"/>
</dbReference>
<dbReference type="EnsemblMetazoa" id="G13408.5">
    <property type="protein sequence ID" value="G13408.5:cds"/>
    <property type="gene ID" value="G13408"/>
</dbReference>
<dbReference type="SUPFAM" id="SSF54001">
    <property type="entry name" value="Cysteine proteinases"/>
    <property type="match status" value="1"/>
</dbReference>
<name>A0A8W8ICR2_MAGGI</name>
<evidence type="ECO:0000313" key="4">
    <source>
        <dbReference type="Proteomes" id="UP000005408"/>
    </source>
</evidence>
<feature type="compositionally biased region" description="Polar residues" evidence="1">
    <location>
        <begin position="1"/>
        <end position="13"/>
    </location>
</feature>
<reference evidence="3" key="1">
    <citation type="submission" date="2022-08" db="UniProtKB">
        <authorList>
            <consortium name="EnsemblMetazoa"/>
        </authorList>
    </citation>
    <scope>IDENTIFICATION</scope>
    <source>
        <strain evidence="3">05x7-T-G4-1.051#20</strain>
    </source>
</reference>
<sequence>MGTNASVQGSSRTNVKKNGEPREPDEEDVDVPEFPPDEDYPPPKQNSQKKNDIYEPSRYKDVHKHVKNIPAKIDMSFKKLLNYLVQPFRTDMQKLRALFMWLCVQPVTTARYKSLEGYFPEDLAKTPRGFMKLIKEGKASYASLFAVLCRRSGIKCVIIKGVCKSAGYEVGTSDTLKNLRTKWNAVWVNDSWRLIHPLWACQTVVGKSELNDWTANDDEEENTEGWTVQKINEFFFLTDPHDFLYFCFPDDPKWQLLILPYDLRKFVRVPFLQEAYFRLGLRLVTEQSCILNDIDGAVDIGFRVPEDYPIQMNYELFYKRDESDVDLDSRTSLNKFVVMNFEDNIWSFIVRFPVPGVYKLSIFGGHIDRDHVPWIADFRLICKNTRDNCVPFPDAPWIGVGYSYEAQKAGLADPSHKSGIIVMKPHQEIHMTLMMETFLKMKVQFLHVILSEEELKEKFYFKRIVGRMDIIGKIPQHGDYLIKIFGKPKGTRGELKNICNYLITTEDPRPSGKRRKGWENAREKNLRKDVKEATNVKDIERLKLSIDKFVGAGLEDKGDYSKASTRLEFLEVQQALIEAIQRRNEKILIPAISMANGSGYKKRLTLLIKKAEETLEDLRCLGGFQHPIPDLNKPIIAELMNYVSPPLIVRDIMTATFLLLGETEEELKSWEFIRLLMRTTGRNSLLQRFQRFILTEVPTEVQTKAENMFKKFTEDEVRKTSAGAASFFVWIQKVMTKPDPSPVPTDGQKRKKLSLGRNNRYTCIYKNSPITRTISIREFHDV</sequence>
<dbReference type="Proteomes" id="UP000005408">
    <property type="component" value="Unassembled WGS sequence"/>
</dbReference>
<dbReference type="InterPro" id="IPR056564">
    <property type="entry name" value="Ig-like_KY"/>
</dbReference>
<organism evidence="3 4">
    <name type="scientific">Magallana gigas</name>
    <name type="common">Pacific oyster</name>
    <name type="synonym">Crassostrea gigas</name>
    <dbReference type="NCBI Taxonomy" id="29159"/>
    <lineage>
        <taxon>Eukaryota</taxon>
        <taxon>Metazoa</taxon>
        <taxon>Spiralia</taxon>
        <taxon>Lophotrochozoa</taxon>
        <taxon>Mollusca</taxon>
        <taxon>Bivalvia</taxon>
        <taxon>Autobranchia</taxon>
        <taxon>Pteriomorphia</taxon>
        <taxon>Ostreida</taxon>
        <taxon>Ostreoidea</taxon>
        <taxon>Ostreidae</taxon>
        <taxon>Magallana</taxon>
    </lineage>
</organism>
<dbReference type="InterPro" id="IPR053041">
    <property type="entry name" value="Transglut-like_Superfamily_Mod"/>
</dbReference>
<evidence type="ECO:0000259" key="2">
    <source>
        <dbReference type="SMART" id="SM00460"/>
    </source>
</evidence>
<evidence type="ECO:0000256" key="1">
    <source>
        <dbReference type="SAM" id="MobiDB-lite"/>
    </source>
</evidence>
<dbReference type="AlphaFoldDB" id="A0A8W8ICR2"/>
<proteinExistence type="predicted"/>
<dbReference type="PANTHER" id="PTHR47020">
    <property type="entry name" value="HILLARIN"/>
    <property type="match status" value="1"/>
</dbReference>
<evidence type="ECO:0000313" key="3">
    <source>
        <dbReference type="EnsemblMetazoa" id="G13408.5:cds"/>
    </source>
</evidence>
<feature type="domain" description="Transglutaminase-like" evidence="2">
    <location>
        <begin position="133"/>
        <end position="199"/>
    </location>
</feature>
<keyword evidence="4" id="KW-1185">Reference proteome</keyword>
<feature type="compositionally biased region" description="Acidic residues" evidence="1">
    <location>
        <begin position="23"/>
        <end position="40"/>
    </location>
</feature>
<feature type="region of interest" description="Disordered" evidence="1">
    <location>
        <begin position="1"/>
        <end position="57"/>
    </location>
</feature>